<dbReference type="Proteomes" id="UP001174997">
    <property type="component" value="Unassembled WGS sequence"/>
</dbReference>
<accession>A0AA39YZ43</accession>
<evidence type="ECO:0000313" key="2">
    <source>
        <dbReference type="EMBL" id="KAK0660432.1"/>
    </source>
</evidence>
<comment type="caution">
    <text evidence="2">The sequence shown here is derived from an EMBL/GenBank/DDBJ whole genome shotgun (WGS) entry which is preliminary data.</text>
</comment>
<evidence type="ECO:0000259" key="1">
    <source>
        <dbReference type="Pfam" id="PF01425"/>
    </source>
</evidence>
<dbReference type="EMBL" id="JAULSY010000167">
    <property type="protein sequence ID" value="KAK0660432.1"/>
    <property type="molecule type" value="Genomic_DNA"/>
</dbReference>
<feature type="domain" description="Amidase" evidence="1">
    <location>
        <begin position="2"/>
        <end position="226"/>
    </location>
</feature>
<keyword evidence="3" id="KW-1185">Reference proteome</keyword>
<gene>
    <name evidence="2" type="ORF">QBC41DRAFT_360161</name>
</gene>
<reference evidence="2" key="1">
    <citation type="submission" date="2023-06" db="EMBL/GenBank/DDBJ databases">
        <title>Genome-scale phylogeny and comparative genomics of the fungal order Sordariales.</title>
        <authorList>
            <consortium name="Lawrence Berkeley National Laboratory"/>
            <person name="Hensen N."/>
            <person name="Bonometti L."/>
            <person name="Westerberg I."/>
            <person name="Brannstrom I.O."/>
            <person name="Guillou S."/>
            <person name="Cros-Aarteil S."/>
            <person name="Calhoun S."/>
            <person name="Haridas S."/>
            <person name="Kuo A."/>
            <person name="Mondo S."/>
            <person name="Pangilinan J."/>
            <person name="Riley R."/>
            <person name="Labutti K."/>
            <person name="Andreopoulos B."/>
            <person name="Lipzen A."/>
            <person name="Chen C."/>
            <person name="Yanf M."/>
            <person name="Daum C."/>
            <person name="Ng V."/>
            <person name="Clum A."/>
            <person name="Steindorff A."/>
            <person name="Ohm R."/>
            <person name="Martin F."/>
            <person name="Silar P."/>
            <person name="Natvig D."/>
            <person name="Lalanne C."/>
            <person name="Gautier V."/>
            <person name="Ament-Velasquez S.L."/>
            <person name="Kruys A."/>
            <person name="Hutchinson M.I."/>
            <person name="Powell A.J."/>
            <person name="Barry K."/>
            <person name="Miller A.N."/>
            <person name="Grigoriev I.V."/>
            <person name="Debuchy R."/>
            <person name="Gladieux P."/>
            <person name="Thoren M.H."/>
            <person name="Johannesson H."/>
        </authorList>
    </citation>
    <scope>NUCLEOTIDE SEQUENCE</scope>
    <source>
        <strain evidence="2">CBS 307.81</strain>
    </source>
</reference>
<dbReference type="AlphaFoldDB" id="A0AA39YZ43"/>
<dbReference type="SUPFAM" id="SSF75304">
    <property type="entry name" value="Amidase signature (AS) enzymes"/>
    <property type="match status" value="1"/>
</dbReference>
<dbReference type="Gene3D" id="3.90.1300.10">
    <property type="entry name" value="Amidase signature (AS) domain"/>
    <property type="match status" value="1"/>
</dbReference>
<proteinExistence type="predicted"/>
<evidence type="ECO:0000313" key="3">
    <source>
        <dbReference type="Proteomes" id="UP001174997"/>
    </source>
</evidence>
<dbReference type="Pfam" id="PF01425">
    <property type="entry name" value="Amidase"/>
    <property type="match status" value="1"/>
</dbReference>
<sequence length="447" mass="47938">MENSAGSYCLLGSRTGKEASVVGRLGRAGAVILGTTNLSEWGNSRSSGGTAGNGWSAVGGQTEGVYYRGQDPCGSSSGSGVAVALGLGAGAVGVETVGSITCPAMRSNLVSIKTTSGLVARDGVIVTKLRGSVGPMTRTVGDAAVMLTYMTGRSEDDPGRWGIPFSTMPDYTRSLKLDGLLNSRLAVPRNNVENPWAARMNLAPVMEQFDRALDVMRGLGATIIDNANYSSYAEINAADAPQGRVGPSEYRFDMENYFRSLMVNPHNIETVEDLINCTKALPEEEFPSRDIAYWEQVVNSADFTSPEMAREVERMRELGGKGGIDGVLDTHWADAIVFPSVCSSDVPGLVGYPVICVPLGFMPEGTEVRRNLRGDLVEEGPGIPFGLSFIGKPFTEERLIELAYAFEQHTLIGRQRRPVVLPTVDLCDTLRGKGVAAWVLGKLWRGW</sequence>
<dbReference type="PANTHER" id="PTHR42678">
    <property type="entry name" value="AMIDASE"/>
    <property type="match status" value="1"/>
</dbReference>
<name>A0AA39YZ43_9PEZI</name>
<dbReference type="InterPro" id="IPR023631">
    <property type="entry name" value="Amidase_dom"/>
</dbReference>
<organism evidence="2 3">
    <name type="scientific">Cercophora samala</name>
    <dbReference type="NCBI Taxonomy" id="330535"/>
    <lineage>
        <taxon>Eukaryota</taxon>
        <taxon>Fungi</taxon>
        <taxon>Dikarya</taxon>
        <taxon>Ascomycota</taxon>
        <taxon>Pezizomycotina</taxon>
        <taxon>Sordariomycetes</taxon>
        <taxon>Sordariomycetidae</taxon>
        <taxon>Sordariales</taxon>
        <taxon>Lasiosphaeriaceae</taxon>
        <taxon>Cercophora</taxon>
    </lineage>
</organism>
<protein>
    <submittedName>
        <fullName evidence="2">Amidase signature domain-containing protein</fullName>
    </submittedName>
</protein>
<dbReference type="PANTHER" id="PTHR42678:SF34">
    <property type="entry name" value="OS04G0183300 PROTEIN"/>
    <property type="match status" value="1"/>
</dbReference>
<dbReference type="InterPro" id="IPR036928">
    <property type="entry name" value="AS_sf"/>
</dbReference>